<dbReference type="InterPro" id="IPR037923">
    <property type="entry name" value="HTH-like"/>
</dbReference>
<protein>
    <submittedName>
        <fullName evidence="5">Helix-turn-helix domain-containing protein</fullName>
    </submittedName>
</protein>
<dbReference type="EMBL" id="DVOF01000241">
    <property type="protein sequence ID" value="HIV03501.1"/>
    <property type="molecule type" value="Genomic_DNA"/>
</dbReference>
<dbReference type="GO" id="GO:0003700">
    <property type="term" value="F:DNA-binding transcription factor activity"/>
    <property type="evidence" value="ECO:0007669"/>
    <property type="project" value="InterPro"/>
</dbReference>
<gene>
    <name evidence="5" type="ORF">IAC74_07990</name>
</gene>
<dbReference type="Proteomes" id="UP000886743">
    <property type="component" value="Unassembled WGS sequence"/>
</dbReference>
<dbReference type="Gene3D" id="1.10.10.60">
    <property type="entry name" value="Homeodomain-like"/>
    <property type="match status" value="2"/>
</dbReference>
<reference evidence="5" key="2">
    <citation type="journal article" date="2021" name="PeerJ">
        <title>Extensive microbial diversity within the chicken gut microbiome revealed by metagenomics and culture.</title>
        <authorList>
            <person name="Gilroy R."/>
            <person name="Ravi A."/>
            <person name="Getino M."/>
            <person name="Pursley I."/>
            <person name="Horton D.L."/>
            <person name="Alikhan N.F."/>
            <person name="Baker D."/>
            <person name="Gharbi K."/>
            <person name="Hall N."/>
            <person name="Watson M."/>
            <person name="Adriaenssens E.M."/>
            <person name="Foster-Nyarko E."/>
            <person name="Jarju S."/>
            <person name="Secka A."/>
            <person name="Antonio M."/>
            <person name="Oren A."/>
            <person name="Chaudhuri R.R."/>
            <person name="La Ragione R."/>
            <person name="Hildebrand F."/>
            <person name="Pallen M.J."/>
        </authorList>
    </citation>
    <scope>NUCLEOTIDE SEQUENCE</scope>
    <source>
        <strain evidence="5">4920</strain>
    </source>
</reference>
<sequence>MKGYIDADALLTPIFVERERRESRMQTVKTHVHNFYEMYVLLDGQIDKFVESRTYHLKPFDLIIIPPNRLHKSILCKDYRHERVVIYFDERSVHDAALLRRLDQDLGVITLPNDAAKRVFKLINILLQEKESSAWHESYVSGVLTEMLVVILRSERGGKLPYAGVRFEKIIDYVKENCREPISLTGVAGRFFVSDAHLSRMFRKNTGFTFTQYVNYQRVIYAQTLLTEKDITIGDVAMQSGFENLTHFGRVFRQLTGYAPREYRKNAKPHVETEEHV</sequence>
<reference evidence="5" key="1">
    <citation type="submission" date="2020-10" db="EMBL/GenBank/DDBJ databases">
        <authorList>
            <person name="Gilroy R."/>
        </authorList>
    </citation>
    <scope>NUCLEOTIDE SEQUENCE</scope>
    <source>
        <strain evidence="5">4920</strain>
    </source>
</reference>
<evidence type="ECO:0000313" key="6">
    <source>
        <dbReference type="Proteomes" id="UP000886743"/>
    </source>
</evidence>
<dbReference type="SUPFAM" id="SSF51215">
    <property type="entry name" value="Regulatory protein AraC"/>
    <property type="match status" value="1"/>
</dbReference>
<dbReference type="SMART" id="SM00342">
    <property type="entry name" value="HTH_ARAC"/>
    <property type="match status" value="1"/>
</dbReference>
<keyword evidence="3" id="KW-0804">Transcription</keyword>
<dbReference type="AlphaFoldDB" id="A0A9D1NII2"/>
<dbReference type="PANTHER" id="PTHR43280">
    <property type="entry name" value="ARAC-FAMILY TRANSCRIPTIONAL REGULATOR"/>
    <property type="match status" value="1"/>
</dbReference>
<dbReference type="PROSITE" id="PS01124">
    <property type="entry name" value="HTH_ARAC_FAMILY_2"/>
    <property type="match status" value="1"/>
</dbReference>
<dbReference type="InterPro" id="IPR018060">
    <property type="entry name" value="HTH_AraC"/>
</dbReference>
<dbReference type="InterPro" id="IPR020449">
    <property type="entry name" value="Tscrpt_reg_AraC-type_HTH"/>
</dbReference>
<dbReference type="Pfam" id="PF02311">
    <property type="entry name" value="AraC_binding"/>
    <property type="match status" value="1"/>
</dbReference>
<comment type="caution">
    <text evidence="5">The sequence shown here is derived from an EMBL/GenBank/DDBJ whole genome shotgun (WGS) entry which is preliminary data.</text>
</comment>
<dbReference type="InterPro" id="IPR009057">
    <property type="entry name" value="Homeodomain-like_sf"/>
</dbReference>
<dbReference type="GO" id="GO:0043565">
    <property type="term" value="F:sequence-specific DNA binding"/>
    <property type="evidence" value="ECO:0007669"/>
    <property type="project" value="InterPro"/>
</dbReference>
<keyword evidence="2" id="KW-0238">DNA-binding</keyword>
<name>A0A9D1NII2_9FIRM</name>
<dbReference type="InterPro" id="IPR014710">
    <property type="entry name" value="RmlC-like_jellyroll"/>
</dbReference>
<dbReference type="PROSITE" id="PS00041">
    <property type="entry name" value="HTH_ARAC_FAMILY_1"/>
    <property type="match status" value="1"/>
</dbReference>
<evidence type="ECO:0000313" key="5">
    <source>
        <dbReference type="EMBL" id="HIV03501.1"/>
    </source>
</evidence>
<dbReference type="InterPro" id="IPR018062">
    <property type="entry name" value="HTH_AraC-typ_CS"/>
</dbReference>
<proteinExistence type="predicted"/>
<dbReference type="PRINTS" id="PR00032">
    <property type="entry name" value="HTHARAC"/>
</dbReference>
<feature type="domain" description="HTH araC/xylS-type" evidence="4">
    <location>
        <begin position="168"/>
        <end position="266"/>
    </location>
</feature>
<organism evidence="5 6">
    <name type="scientific">Candidatus Aphodoplasma excrementigallinarum</name>
    <dbReference type="NCBI Taxonomy" id="2840673"/>
    <lineage>
        <taxon>Bacteria</taxon>
        <taxon>Bacillati</taxon>
        <taxon>Bacillota</taxon>
        <taxon>Clostridia</taxon>
        <taxon>Eubacteriales</taxon>
        <taxon>Candidatus Aphodoplasma</taxon>
    </lineage>
</organism>
<dbReference type="SUPFAM" id="SSF46689">
    <property type="entry name" value="Homeodomain-like"/>
    <property type="match status" value="2"/>
</dbReference>
<dbReference type="PANTHER" id="PTHR43280:SF2">
    <property type="entry name" value="HTH-TYPE TRANSCRIPTIONAL REGULATOR EXSA"/>
    <property type="match status" value="1"/>
</dbReference>
<dbReference type="InterPro" id="IPR003313">
    <property type="entry name" value="AraC-bd"/>
</dbReference>
<dbReference type="Gene3D" id="2.60.120.10">
    <property type="entry name" value="Jelly Rolls"/>
    <property type="match status" value="1"/>
</dbReference>
<evidence type="ECO:0000256" key="1">
    <source>
        <dbReference type="ARBA" id="ARBA00023015"/>
    </source>
</evidence>
<evidence type="ECO:0000259" key="4">
    <source>
        <dbReference type="PROSITE" id="PS01124"/>
    </source>
</evidence>
<keyword evidence="1" id="KW-0805">Transcription regulation</keyword>
<dbReference type="Pfam" id="PF12833">
    <property type="entry name" value="HTH_18"/>
    <property type="match status" value="1"/>
</dbReference>
<evidence type="ECO:0000256" key="3">
    <source>
        <dbReference type="ARBA" id="ARBA00023163"/>
    </source>
</evidence>
<accession>A0A9D1NII2</accession>
<evidence type="ECO:0000256" key="2">
    <source>
        <dbReference type="ARBA" id="ARBA00023125"/>
    </source>
</evidence>